<dbReference type="InterPro" id="IPR018060">
    <property type="entry name" value="HTH_AraC"/>
</dbReference>
<reference evidence="6" key="1">
    <citation type="journal article" date="2024" name="Algal Res.">
        <title>Biochemical, toxicological and genomic investigation of a high-biomass producing Limnothrix strain isolated from Italian shallow drinking water reservoir.</title>
        <authorList>
            <person name="Simonazzi M."/>
            <person name="Shishido T.K."/>
            <person name="Delbaje E."/>
            <person name="Wahlsten M."/>
            <person name="Fewer D.P."/>
            <person name="Sivonen K."/>
            <person name="Pezzolesi L."/>
            <person name="Pistocchi R."/>
        </authorList>
    </citation>
    <scope>NUCLEOTIDE SEQUENCE [LARGE SCALE GENOMIC DNA]</scope>
    <source>
        <strain evidence="6">LRLZ20PSL1</strain>
    </source>
</reference>
<name>A0ABW7C4W7_9CYAN</name>
<dbReference type="PANTHER" id="PTHR47893">
    <property type="entry name" value="REGULATORY PROTEIN PCHR"/>
    <property type="match status" value="1"/>
</dbReference>
<organism evidence="5 6">
    <name type="scientific">Limnothrix redekei LRLZ20PSL1</name>
    <dbReference type="NCBI Taxonomy" id="3112953"/>
    <lineage>
        <taxon>Bacteria</taxon>
        <taxon>Bacillati</taxon>
        <taxon>Cyanobacteriota</taxon>
        <taxon>Cyanophyceae</taxon>
        <taxon>Pseudanabaenales</taxon>
        <taxon>Pseudanabaenaceae</taxon>
        <taxon>Limnothrix</taxon>
    </lineage>
</organism>
<keyword evidence="6" id="KW-1185">Reference proteome</keyword>
<dbReference type="InterPro" id="IPR053142">
    <property type="entry name" value="PchR_regulatory_protein"/>
</dbReference>
<evidence type="ECO:0000313" key="5">
    <source>
        <dbReference type="EMBL" id="MFG3816270.1"/>
    </source>
</evidence>
<dbReference type="InterPro" id="IPR009057">
    <property type="entry name" value="Homeodomain-like_sf"/>
</dbReference>
<dbReference type="EMBL" id="JAZAQF010000006">
    <property type="protein sequence ID" value="MFG3816270.1"/>
    <property type="molecule type" value="Genomic_DNA"/>
</dbReference>
<dbReference type="Pfam" id="PF12833">
    <property type="entry name" value="HTH_18"/>
    <property type="match status" value="1"/>
</dbReference>
<dbReference type="PANTHER" id="PTHR47893:SF1">
    <property type="entry name" value="REGULATORY PROTEIN PCHR"/>
    <property type="match status" value="1"/>
</dbReference>
<dbReference type="SUPFAM" id="SSF46689">
    <property type="entry name" value="Homeodomain-like"/>
    <property type="match status" value="2"/>
</dbReference>
<comment type="caution">
    <text evidence="5">The sequence shown here is derived from an EMBL/GenBank/DDBJ whole genome shotgun (WGS) entry which is preliminary data.</text>
</comment>
<dbReference type="PROSITE" id="PS00041">
    <property type="entry name" value="HTH_ARAC_FAMILY_1"/>
    <property type="match status" value="1"/>
</dbReference>
<feature type="domain" description="HTH araC/xylS-type" evidence="4">
    <location>
        <begin position="111"/>
        <end position="209"/>
    </location>
</feature>
<dbReference type="PROSITE" id="PS01124">
    <property type="entry name" value="HTH_ARAC_FAMILY_2"/>
    <property type="match status" value="1"/>
</dbReference>
<dbReference type="Gene3D" id="1.10.10.60">
    <property type="entry name" value="Homeodomain-like"/>
    <property type="match status" value="2"/>
</dbReference>
<dbReference type="InterPro" id="IPR020449">
    <property type="entry name" value="Tscrpt_reg_AraC-type_HTH"/>
</dbReference>
<proteinExistence type="predicted"/>
<protein>
    <submittedName>
        <fullName evidence="5">AraC family transcriptional regulator</fullName>
    </submittedName>
</protein>
<keyword evidence="1" id="KW-0805">Transcription regulation</keyword>
<evidence type="ECO:0000259" key="4">
    <source>
        <dbReference type="PROSITE" id="PS01124"/>
    </source>
</evidence>
<sequence>MAPGISDGDWRDLWQASRQMAHPFNSQDSPDFQDSPDSTHPLTLITPAMQVVLQQMLHCPHHGAMRQMYLESKFVELLTLWLAQAADQGGADRPIADRSLPLKGSDLDRIYQARDILLQRFQTPPSLTDLARQVGLNDCTLKRQFKQVFGKTVFGYLHDYRMEQARRWLLDRQWSVTEVARRVGYTNLCAFSTAFRKKFGLSPRSFQRQG</sequence>
<evidence type="ECO:0000256" key="2">
    <source>
        <dbReference type="ARBA" id="ARBA00023125"/>
    </source>
</evidence>
<keyword evidence="2" id="KW-0238">DNA-binding</keyword>
<dbReference type="RefSeq" id="WP_393010041.1">
    <property type="nucleotide sequence ID" value="NZ_JAZAQF010000006.1"/>
</dbReference>
<keyword evidence="3" id="KW-0804">Transcription</keyword>
<dbReference type="SMART" id="SM00342">
    <property type="entry name" value="HTH_ARAC"/>
    <property type="match status" value="1"/>
</dbReference>
<evidence type="ECO:0000256" key="1">
    <source>
        <dbReference type="ARBA" id="ARBA00023015"/>
    </source>
</evidence>
<dbReference type="Proteomes" id="UP001604335">
    <property type="component" value="Unassembled WGS sequence"/>
</dbReference>
<accession>A0ABW7C4W7</accession>
<gene>
    <name evidence="5" type="ORF">VPK24_01365</name>
</gene>
<dbReference type="PRINTS" id="PR00032">
    <property type="entry name" value="HTHARAC"/>
</dbReference>
<evidence type="ECO:0000313" key="6">
    <source>
        <dbReference type="Proteomes" id="UP001604335"/>
    </source>
</evidence>
<dbReference type="InterPro" id="IPR018062">
    <property type="entry name" value="HTH_AraC-typ_CS"/>
</dbReference>
<evidence type="ECO:0000256" key="3">
    <source>
        <dbReference type="ARBA" id="ARBA00023163"/>
    </source>
</evidence>